<proteinExistence type="predicted"/>
<dbReference type="AlphaFoldDB" id="A0A1J5QR58"/>
<dbReference type="Gene3D" id="2.60.40.420">
    <property type="entry name" value="Cupredoxins - blue copper proteins"/>
    <property type="match status" value="1"/>
</dbReference>
<evidence type="ECO:0000313" key="2">
    <source>
        <dbReference type="EMBL" id="OIQ82375.1"/>
    </source>
</evidence>
<organism evidence="2">
    <name type="scientific">mine drainage metagenome</name>
    <dbReference type="NCBI Taxonomy" id="410659"/>
    <lineage>
        <taxon>unclassified sequences</taxon>
        <taxon>metagenomes</taxon>
        <taxon>ecological metagenomes</taxon>
    </lineage>
</organism>
<dbReference type="InterPro" id="IPR008972">
    <property type="entry name" value="Cupredoxin"/>
</dbReference>
<dbReference type="SUPFAM" id="SSF49503">
    <property type="entry name" value="Cupredoxins"/>
    <property type="match status" value="1"/>
</dbReference>
<reference evidence="2" key="1">
    <citation type="submission" date="2016-10" db="EMBL/GenBank/DDBJ databases">
        <title>Sequence of Gallionella enrichment culture.</title>
        <authorList>
            <person name="Poehlein A."/>
            <person name="Muehling M."/>
            <person name="Daniel R."/>
        </authorList>
    </citation>
    <scope>NUCLEOTIDE SEQUENCE</scope>
</reference>
<comment type="caution">
    <text evidence="2">The sequence shown here is derived from an EMBL/GenBank/DDBJ whole genome shotgun (WGS) entry which is preliminary data.</text>
</comment>
<accession>A0A1J5QR58</accession>
<evidence type="ECO:0000256" key="1">
    <source>
        <dbReference type="SAM" id="MobiDB-lite"/>
    </source>
</evidence>
<dbReference type="EMBL" id="MLJW01000812">
    <property type="protein sequence ID" value="OIQ82375.1"/>
    <property type="molecule type" value="Genomic_DNA"/>
</dbReference>
<name>A0A1J5QR58_9ZZZZ</name>
<protein>
    <recommendedName>
        <fullName evidence="3">Plastocyanin</fullName>
    </recommendedName>
</protein>
<evidence type="ECO:0008006" key="3">
    <source>
        <dbReference type="Google" id="ProtNLM"/>
    </source>
</evidence>
<feature type="compositionally biased region" description="Basic and acidic residues" evidence="1">
    <location>
        <begin position="92"/>
        <end position="104"/>
    </location>
</feature>
<gene>
    <name evidence="2" type="ORF">GALL_358500</name>
</gene>
<sequence length="113" mass="11839">MTTRAITKALLAGGLTTLATAALTVHAAGSPRPAPPAVSVHMTAHNAFDDPVIAVRPGQTVVFVNDSSTPRDVLGYDPRSGTVAGAIVVAQEPRRPRDKPRSSRGELLPRPIR</sequence>
<feature type="region of interest" description="Disordered" evidence="1">
    <location>
        <begin position="91"/>
        <end position="113"/>
    </location>
</feature>